<dbReference type="EMBL" id="JAQIPB010000009">
    <property type="protein sequence ID" value="MDA7418430.1"/>
    <property type="molecule type" value="Genomic_DNA"/>
</dbReference>
<dbReference type="AlphaFoldDB" id="A0AAE3T1C5"/>
<gene>
    <name evidence="2" type="ORF">PGB34_18835</name>
</gene>
<organism evidence="2 3">
    <name type="scientific">Xenophilus arseniciresistens</name>
    <dbReference type="NCBI Taxonomy" id="1283306"/>
    <lineage>
        <taxon>Bacteria</taxon>
        <taxon>Pseudomonadati</taxon>
        <taxon>Pseudomonadota</taxon>
        <taxon>Betaproteobacteria</taxon>
        <taxon>Burkholderiales</taxon>
        <taxon>Comamonadaceae</taxon>
        <taxon>Xenophilus</taxon>
    </lineage>
</organism>
<proteinExistence type="predicted"/>
<keyword evidence="1" id="KW-1133">Transmembrane helix</keyword>
<feature type="transmembrane region" description="Helical" evidence="1">
    <location>
        <begin position="93"/>
        <end position="114"/>
    </location>
</feature>
<evidence type="ECO:0000313" key="2">
    <source>
        <dbReference type="EMBL" id="MDA7418430.1"/>
    </source>
</evidence>
<evidence type="ECO:0000256" key="1">
    <source>
        <dbReference type="SAM" id="Phobius"/>
    </source>
</evidence>
<dbReference type="Pfam" id="PF04956">
    <property type="entry name" value="TrbC"/>
    <property type="match status" value="1"/>
</dbReference>
<name>A0AAE3T1C5_9BURK</name>
<feature type="transmembrane region" description="Helical" evidence="1">
    <location>
        <begin position="23"/>
        <end position="43"/>
    </location>
</feature>
<comment type="caution">
    <text evidence="2">The sequence shown here is derived from an EMBL/GenBank/DDBJ whole genome shotgun (WGS) entry which is preliminary data.</text>
</comment>
<keyword evidence="3" id="KW-1185">Reference proteome</keyword>
<keyword evidence="1" id="KW-0472">Membrane</keyword>
<dbReference type="Proteomes" id="UP001212602">
    <property type="component" value="Unassembled WGS sequence"/>
</dbReference>
<reference evidence="2" key="1">
    <citation type="submission" date="2023-01" db="EMBL/GenBank/DDBJ databases">
        <title>Xenophilus mangrovi sp. nov., isolated from soil of Mangrove nature reserve.</title>
        <authorList>
            <person name="Xu S."/>
            <person name="Liu Z."/>
            <person name="Xu Y."/>
        </authorList>
    </citation>
    <scope>NUCLEOTIDE SEQUENCE</scope>
    <source>
        <strain evidence="2">YW8</strain>
    </source>
</reference>
<feature type="transmembrane region" description="Helical" evidence="1">
    <location>
        <begin position="63"/>
        <end position="81"/>
    </location>
</feature>
<dbReference type="InterPro" id="IPR007039">
    <property type="entry name" value="TrbC/VirB2"/>
</dbReference>
<keyword evidence="1" id="KW-0812">Transmembrane</keyword>
<sequence>MTHLARSSARQIDAINLGQHLRVLRQVGVAALIVAPCLALAQVTGSTDLASTTCGFLNNVKSVLNAISIVVVTIAVIFSGYQISFAHKRISDVAPVFIGAILIGAASQIANLFLSGSAGGGCN</sequence>
<accession>A0AAE3T1C5</accession>
<evidence type="ECO:0000313" key="3">
    <source>
        <dbReference type="Proteomes" id="UP001212602"/>
    </source>
</evidence>
<dbReference type="RefSeq" id="WP_271429646.1">
    <property type="nucleotide sequence ID" value="NZ_JAQIPB010000009.1"/>
</dbReference>
<protein>
    <submittedName>
        <fullName evidence="2">TrbC/VirB2 family protein</fullName>
    </submittedName>
</protein>